<dbReference type="PANTHER" id="PTHR43532">
    <property type="entry name" value="GLUCOSE-1-PHOSPHATE THYMIDYLYLTRANSFERASE"/>
    <property type="match status" value="1"/>
</dbReference>
<dbReference type="RefSeq" id="WP_004620585.1">
    <property type="nucleotide sequence ID" value="NZ_ACXX02000010.1"/>
</dbReference>
<accession>F1TF65</accession>
<keyword evidence="6" id="KW-0548">Nucleotidyltransferase</keyword>
<dbReference type="PANTHER" id="PTHR43532:SF1">
    <property type="entry name" value="GLUCOSE-1-PHOSPHATE THYMIDYLYLTRANSFERASE 1"/>
    <property type="match status" value="1"/>
</dbReference>
<dbReference type="STRING" id="588581.Cpap_1198"/>
<dbReference type="Proteomes" id="UP000003860">
    <property type="component" value="Unassembled WGS sequence"/>
</dbReference>
<dbReference type="Pfam" id="PF00483">
    <property type="entry name" value="NTP_transferase"/>
    <property type="match status" value="1"/>
</dbReference>
<comment type="similarity">
    <text evidence="2">Belongs to the glucose-1-phosphate thymidylyltransferase family.</text>
</comment>
<evidence type="ECO:0000256" key="10">
    <source>
        <dbReference type="ARBA" id="ARBA00032598"/>
    </source>
</evidence>
<evidence type="ECO:0000256" key="2">
    <source>
        <dbReference type="ARBA" id="ARBA00010480"/>
    </source>
</evidence>
<sequence>MKGMIFLDDYEKNLVGIIPAGGFGKRMMPFKMWKELIPVGYKICSASEENGVVPKVVAEYTLENMLCAESKKIVFVINDQKTELLRFFGNGEQYDSNIAYVCQDSKTGFYGLPFAIDAAYMWTKNQTVLMGMPDTINEPLDCFSRLVEVHGENKADLTLGVFPTDHPCRLAPVILDENTGRVLKIYDKPKKTDVFNTWNIAVWSSNFTELLHLMVKDFMSSEQNKKTEMLLSNIFNAAIENGMNVHGVYFPDGRCHDLGTLEDLIKTRSQIEGINQHECY</sequence>
<dbReference type="eggNOG" id="COG1209">
    <property type="taxonomic scope" value="Bacteria"/>
</dbReference>
<organism evidence="13 14">
    <name type="scientific">Ruminiclostridium papyrosolvens DSM 2782</name>
    <dbReference type="NCBI Taxonomy" id="588581"/>
    <lineage>
        <taxon>Bacteria</taxon>
        <taxon>Bacillati</taxon>
        <taxon>Bacillota</taxon>
        <taxon>Clostridia</taxon>
        <taxon>Eubacteriales</taxon>
        <taxon>Oscillospiraceae</taxon>
        <taxon>Ruminiclostridium</taxon>
    </lineage>
</organism>
<evidence type="ECO:0000256" key="8">
    <source>
        <dbReference type="ARBA" id="ARBA00022842"/>
    </source>
</evidence>
<evidence type="ECO:0000256" key="4">
    <source>
        <dbReference type="ARBA" id="ARBA00017654"/>
    </source>
</evidence>
<keyword evidence="14" id="KW-1185">Reference proteome</keyword>
<name>F1TF65_9FIRM</name>
<evidence type="ECO:0000256" key="11">
    <source>
        <dbReference type="ARBA" id="ARBA00049336"/>
    </source>
</evidence>
<evidence type="ECO:0000256" key="7">
    <source>
        <dbReference type="ARBA" id="ARBA00022723"/>
    </source>
</evidence>
<dbReference type="Gene3D" id="3.90.550.10">
    <property type="entry name" value="Spore Coat Polysaccharide Biosynthesis Protein SpsA, Chain A"/>
    <property type="match status" value="1"/>
</dbReference>
<evidence type="ECO:0000313" key="14">
    <source>
        <dbReference type="Proteomes" id="UP000003860"/>
    </source>
</evidence>
<evidence type="ECO:0000256" key="1">
    <source>
        <dbReference type="ARBA" id="ARBA00001946"/>
    </source>
</evidence>
<reference evidence="13" key="2">
    <citation type="submission" date="2011-01" db="EMBL/GenBank/DDBJ databases">
        <title>The Non-contiguous Finished genome of Clostridium papyrosolvens.</title>
        <authorList>
            <person name="Lucas S."/>
            <person name="Copeland A."/>
            <person name="Lapidus A."/>
            <person name="Cheng J.-F."/>
            <person name="Goodwin L."/>
            <person name="Pitluck S."/>
            <person name="Misra M."/>
            <person name="Chertkov O."/>
            <person name="Detter J.C."/>
            <person name="Han C."/>
            <person name="Tapia R."/>
            <person name="Land M."/>
            <person name="Hauser L."/>
            <person name="Kyrpides N."/>
            <person name="Ivanova N."/>
            <person name="Pagani I."/>
            <person name="Mouttaki H."/>
            <person name="He Z."/>
            <person name="Zhou J."/>
            <person name="Hemme C.L."/>
            <person name="Woyke T."/>
        </authorList>
    </citation>
    <scope>NUCLEOTIDE SEQUENCE [LARGE SCALE GENOMIC DNA]</scope>
    <source>
        <strain evidence="13">DSM 2782</strain>
    </source>
</reference>
<feature type="domain" description="Nucleotidyl transferase" evidence="12">
    <location>
        <begin position="16"/>
        <end position="271"/>
    </location>
</feature>
<evidence type="ECO:0000313" key="13">
    <source>
        <dbReference type="EMBL" id="EGD47003.1"/>
    </source>
</evidence>
<dbReference type="OrthoDB" id="9803871at2"/>
<keyword evidence="5 13" id="KW-0808">Transferase</keyword>
<comment type="catalytic activity">
    <reaction evidence="11">
        <text>dTTP + alpha-D-glucose 1-phosphate + H(+) = dTDP-alpha-D-glucose + diphosphate</text>
        <dbReference type="Rhea" id="RHEA:15225"/>
        <dbReference type="ChEBI" id="CHEBI:15378"/>
        <dbReference type="ChEBI" id="CHEBI:33019"/>
        <dbReference type="ChEBI" id="CHEBI:37568"/>
        <dbReference type="ChEBI" id="CHEBI:57477"/>
        <dbReference type="ChEBI" id="CHEBI:58601"/>
        <dbReference type="EC" id="2.7.7.24"/>
    </reaction>
</comment>
<keyword evidence="7" id="KW-0479">Metal-binding</keyword>
<evidence type="ECO:0000256" key="6">
    <source>
        <dbReference type="ARBA" id="ARBA00022695"/>
    </source>
</evidence>
<proteinExistence type="inferred from homology"/>
<protein>
    <recommendedName>
        <fullName evidence="4">Glucose-1-phosphate thymidylyltransferase</fullName>
        <ecNumber evidence="3">2.7.7.24</ecNumber>
    </recommendedName>
    <alternativeName>
        <fullName evidence="10">dTDP-glucose pyrophosphorylase</fullName>
    </alternativeName>
    <alternativeName>
        <fullName evidence="9">dTDP-glucose synthase</fullName>
    </alternativeName>
</protein>
<comment type="caution">
    <text evidence="13">The sequence shown here is derived from an EMBL/GenBank/DDBJ whole genome shotgun (WGS) entry which is preliminary data.</text>
</comment>
<keyword evidence="8" id="KW-0460">Magnesium</keyword>
<evidence type="ECO:0000256" key="9">
    <source>
        <dbReference type="ARBA" id="ARBA00032492"/>
    </source>
</evidence>
<dbReference type="GO" id="GO:0008879">
    <property type="term" value="F:glucose-1-phosphate thymidylyltransferase activity"/>
    <property type="evidence" value="ECO:0007669"/>
    <property type="project" value="UniProtKB-EC"/>
</dbReference>
<dbReference type="EMBL" id="ACXX02000010">
    <property type="protein sequence ID" value="EGD47003.1"/>
    <property type="molecule type" value="Genomic_DNA"/>
</dbReference>
<evidence type="ECO:0000256" key="5">
    <source>
        <dbReference type="ARBA" id="ARBA00022679"/>
    </source>
</evidence>
<dbReference type="AlphaFoldDB" id="F1TF65"/>
<dbReference type="InterPro" id="IPR005835">
    <property type="entry name" value="NTP_transferase_dom"/>
</dbReference>
<evidence type="ECO:0000259" key="12">
    <source>
        <dbReference type="Pfam" id="PF00483"/>
    </source>
</evidence>
<dbReference type="SUPFAM" id="SSF53448">
    <property type="entry name" value="Nucleotide-diphospho-sugar transferases"/>
    <property type="match status" value="1"/>
</dbReference>
<dbReference type="EC" id="2.7.7.24" evidence="3"/>
<dbReference type="InterPro" id="IPR005907">
    <property type="entry name" value="G1P_thy_trans_s"/>
</dbReference>
<evidence type="ECO:0000256" key="3">
    <source>
        <dbReference type="ARBA" id="ARBA00012461"/>
    </source>
</evidence>
<reference evidence="13" key="1">
    <citation type="submission" date="2009-07" db="EMBL/GenBank/DDBJ databases">
        <authorList>
            <consortium name="US DOE Joint Genome Institute (JGI-PGF)"/>
            <person name="Lucas S."/>
            <person name="Copeland A."/>
            <person name="Lapidus A."/>
            <person name="Glavina del Rio T."/>
            <person name="Tice H."/>
            <person name="Bruce D."/>
            <person name="Goodwin L."/>
            <person name="Pitluck S."/>
            <person name="Larimer F."/>
            <person name="Land M.L."/>
            <person name="Mouttaki H."/>
            <person name="He Z."/>
            <person name="Zhou J."/>
            <person name="Hemme C.L."/>
        </authorList>
    </citation>
    <scope>NUCLEOTIDE SEQUENCE</scope>
    <source>
        <strain evidence="13">DSM 2782</strain>
    </source>
</reference>
<dbReference type="InterPro" id="IPR029044">
    <property type="entry name" value="Nucleotide-diphossugar_trans"/>
</dbReference>
<comment type="cofactor">
    <cofactor evidence="1">
        <name>Mg(2+)</name>
        <dbReference type="ChEBI" id="CHEBI:18420"/>
    </cofactor>
</comment>
<gene>
    <name evidence="13" type="ORF">Cpap_1198</name>
</gene>
<dbReference type="GO" id="GO:0046872">
    <property type="term" value="F:metal ion binding"/>
    <property type="evidence" value="ECO:0007669"/>
    <property type="project" value="UniProtKB-KW"/>
</dbReference>